<dbReference type="Gene3D" id="3.40.50.720">
    <property type="entry name" value="NAD(P)-binding Rossmann-like Domain"/>
    <property type="match status" value="1"/>
</dbReference>
<dbReference type="InterPro" id="IPR036291">
    <property type="entry name" value="NAD(P)-bd_dom_sf"/>
</dbReference>
<protein>
    <submittedName>
        <fullName evidence="3">Epimerase family protein SDR39U1</fullName>
    </submittedName>
</protein>
<dbReference type="InterPro" id="IPR010099">
    <property type="entry name" value="SDR39U1"/>
</dbReference>
<feature type="domain" description="NAD-dependent epimerase/dehydratase" evidence="1">
    <location>
        <begin position="4"/>
        <end position="217"/>
    </location>
</feature>
<accession>A0A0X3PQ30</accession>
<evidence type="ECO:0000259" key="1">
    <source>
        <dbReference type="Pfam" id="PF01370"/>
    </source>
</evidence>
<reference evidence="3" key="1">
    <citation type="submission" date="2016-01" db="EMBL/GenBank/DDBJ databases">
        <title>Reference transcriptome for the parasite Schistocephalus solidus: insights into the molecular evolution of parasitism.</title>
        <authorList>
            <person name="Hebert F.O."/>
            <person name="Grambauer S."/>
            <person name="Barber I."/>
            <person name="Landry C.R."/>
            <person name="Aubin-Horth N."/>
        </authorList>
    </citation>
    <scope>NUCLEOTIDE SEQUENCE</scope>
</reference>
<dbReference type="InterPro" id="IPR001509">
    <property type="entry name" value="Epimerase_deHydtase"/>
</dbReference>
<feature type="domain" description="DUF1731" evidence="2">
    <location>
        <begin position="254"/>
        <end position="301"/>
    </location>
</feature>
<dbReference type="EMBL" id="GEEE01009915">
    <property type="protein sequence ID" value="JAP53310.1"/>
    <property type="molecule type" value="Transcribed_RNA"/>
</dbReference>
<dbReference type="SUPFAM" id="SSF51735">
    <property type="entry name" value="NAD(P)-binding Rossmann-fold domains"/>
    <property type="match status" value="1"/>
</dbReference>
<dbReference type="AlphaFoldDB" id="A0A0X3PQ30"/>
<dbReference type="PANTHER" id="PTHR11092:SF0">
    <property type="entry name" value="EPIMERASE FAMILY PROTEIN SDR39U1"/>
    <property type="match status" value="1"/>
</dbReference>
<dbReference type="Pfam" id="PF08338">
    <property type="entry name" value="DUF1731"/>
    <property type="match status" value="1"/>
</dbReference>
<dbReference type="PANTHER" id="PTHR11092">
    <property type="entry name" value="SUGAR NUCLEOTIDE EPIMERASE RELATED"/>
    <property type="match status" value="1"/>
</dbReference>
<proteinExistence type="predicted"/>
<dbReference type="Pfam" id="PF01370">
    <property type="entry name" value="Epimerase"/>
    <property type="match status" value="1"/>
</dbReference>
<evidence type="ECO:0000313" key="3">
    <source>
        <dbReference type="EMBL" id="JAP53310.1"/>
    </source>
</evidence>
<name>A0A0X3PQ30_SCHSO</name>
<organism evidence="3">
    <name type="scientific">Schistocephalus solidus</name>
    <name type="common">Tapeworm</name>
    <dbReference type="NCBI Taxonomy" id="70667"/>
    <lineage>
        <taxon>Eukaryota</taxon>
        <taxon>Metazoa</taxon>
        <taxon>Spiralia</taxon>
        <taxon>Lophotrochozoa</taxon>
        <taxon>Platyhelminthes</taxon>
        <taxon>Cestoda</taxon>
        <taxon>Eucestoda</taxon>
        <taxon>Diphyllobothriidea</taxon>
        <taxon>Diphyllobothriidae</taxon>
        <taxon>Schistocephalus</taxon>
    </lineage>
</organism>
<dbReference type="NCBIfam" id="TIGR01777">
    <property type="entry name" value="yfcH"/>
    <property type="match status" value="1"/>
</dbReference>
<gene>
    <name evidence="3" type="primary">D39U1</name>
    <name evidence="3" type="ORF">TR143762</name>
</gene>
<sequence>MTSIVIGGGSGFVGRALISKLRANNFNVRVVSRKPTGKNDLSWQTVTACGLPKDTEVVVNLSGRSIAEINPKFLIPSVYRDYLAEVRSSRIKTTKLLANNLPEATKKFVNASAIGFYKPDLSKTYTEDSPYEDYDFLTRLCRDWEAAAFVPESRTVHSIRVRIGVVLARDAPFLSSLYNAHRMGLGGPIGSGKQWLSWIHLADLVDLFYFLITQPTVAGSDAFNGTAPNPVRQAAFSRALSESLGAPMAGCVRTPSVVMRLLLGGDRAAMALEGQRVLPERALSQGFQFRFPTLESALEDIYGRRPSPVPTN</sequence>
<dbReference type="EMBL" id="GEEE01014583">
    <property type="protein sequence ID" value="JAP48642.1"/>
    <property type="molecule type" value="Transcribed_RNA"/>
</dbReference>
<evidence type="ECO:0000259" key="2">
    <source>
        <dbReference type="Pfam" id="PF08338"/>
    </source>
</evidence>
<dbReference type="InterPro" id="IPR013549">
    <property type="entry name" value="DUF1731"/>
</dbReference>